<organism evidence="4 5">
    <name type="scientific">Streptosporangium subroseum</name>
    <dbReference type="NCBI Taxonomy" id="106412"/>
    <lineage>
        <taxon>Bacteria</taxon>
        <taxon>Bacillati</taxon>
        <taxon>Actinomycetota</taxon>
        <taxon>Actinomycetes</taxon>
        <taxon>Streptosporangiales</taxon>
        <taxon>Streptosporangiaceae</taxon>
        <taxon>Streptosporangium</taxon>
    </lineage>
</organism>
<sequence>MHPPQIRRATLDDAALLAELNRFVQDIHAEHRPDLFKGDPSSEELTAGFRDLLGRESVRVLIAELPDGRPAGYAMATVNERTGSALTHAGSFILLDHLAVAPEATRRGIGTALLNAVRETGRQAGCTRFMTEVWDFNSTAVAFFEASGFSPAWRRLDQPL</sequence>
<evidence type="ECO:0000256" key="2">
    <source>
        <dbReference type="ARBA" id="ARBA00023315"/>
    </source>
</evidence>
<dbReference type="GO" id="GO:0005840">
    <property type="term" value="C:ribosome"/>
    <property type="evidence" value="ECO:0007669"/>
    <property type="project" value="UniProtKB-KW"/>
</dbReference>
<dbReference type="InterPro" id="IPR050832">
    <property type="entry name" value="Bact_Acetyltransf"/>
</dbReference>
<evidence type="ECO:0000313" key="5">
    <source>
        <dbReference type="Proteomes" id="UP000198282"/>
    </source>
</evidence>
<protein>
    <submittedName>
        <fullName evidence="4">Ribosomal protein S18 acetylase RimI</fullName>
    </submittedName>
</protein>
<dbReference type="Proteomes" id="UP000198282">
    <property type="component" value="Unassembled WGS sequence"/>
</dbReference>
<feature type="domain" description="N-acetyltransferase" evidence="3">
    <location>
        <begin position="4"/>
        <end position="160"/>
    </location>
</feature>
<keyword evidence="4" id="KW-0687">Ribonucleoprotein</keyword>
<dbReference type="PROSITE" id="PS51186">
    <property type="entry name" value="GNAT"/>
    <property type="match status" value="1"/>
</dbReference>
<dbReference type="InterPro" id="IPR016181">
    <property type="entry name" value="Acyl_CoA_acyltransferase"/>
</dbReference>
<dbReference type="GO" id="GO:0016747">
    <property type="term" value="F:acyltransferase activity, transferring groups other than amino-acyl groups"/>
    <property type="evidence" value="ECO:0007669"/>
    <property type="project" value="InterPro"/>
</dbReference>
<dbReference type="EMBL" id="FZOD01000068">
    <property type="protein sequence ID" value="SNT58000.1"/>
    <property type="molecule type" value="Genomic_DNA"/>
</dbReference>
<keyword evidence="1" id="KW-0808">Transferase</keyword>
<gene>
    <name evidence="4" type="ORF">SAMN05216276_106819</name>
</gene>
<keyword evidence="2" id="KW-0012">Acyltransferase</keyword>
<dbReference type="Gene3D" id="3.40.630.30">
    <property type="match status" value="1"/>
</dbReference>
<evidence type="ECO:0000256" key="1">
    <source>
        <dbReference type="ARBA" id="ARBA00022679"/>
    </source>
</evidence>
<evidence type="ECO:0000313" key="4">
    <source>
        <dbReference type="EMBL" id="SNT58000.1"/>
    </source>
</evidence>
<name>A0A239NTC9_9ACTN</name>
<keyword evidence="5" id="KW-1185">Reference proteome</keyword>
<dbReference type="RefSeq" id="WP_179282481.1">
    <property type="nucleotide sequence ID" value="NZ_FZOD01000068.1"/>
</dbReference>
<dbReference type="Pfam" id="PF00583">
    <property type="entry name" value="Acetyltransf_1"/>
    <property type="match status" value="1"/>
</dbReference>
<dbReference type="PANTHER" id="PTHR43877">
    <property type="entry name" value="AMINOALKYLPHOSPHONATE N-ACETYLTRANSFERASE-RELATED-RELATED"/>
    <property type="match status" value="1"/>
</dbReference>
<keyword evidence="4" id="KW-0689">Ribosomal protein</keyword>
<dbReference type="InterPro" id="IPR000182">
    <property type="entry name" value="GNAT_dom"/>
</dbReference>
<dbReference type="SUPFAM" id="SSF55729">
    <property type="entry name" value="Acyl-CoA N-acyltransferases (Nat)"/>
    <property type="match status" value="1"/>
</dbReference>
<proteinExistence type="predicted"/>
<dbReference type="AlphaFoldDB" id="A0A239NTC9"/>
<dbReference type="CDD" id="cd04301">
    <property type="entry name" value="NAT_SF"/>
    <property type="match status" value="1"/>
</dbReference>
<dbReference type="PANTHER" id="PTHR43877:SF1">
    <property type="entry name" value="ACETYLTRANSFERASE"/>
    <property type="match status" value="1"/>
</dbReference>
<accession>A0A239NTC9</accession>
<evidence type="ECO:0000259" key="3">
    <source>
        <dbReference type="PROSITE" id="PS51186"/>
    </source>
</evidence>
<reference evidence="4 5" key="1">
    <citation type="submission" date="2017-06" db="EMBL/GenBank/DDBJ databases">
        <authorList>
            <person name="Kim H.J."/>
            <person name="Triplett B.A."/>
        </authorList>
    </citation>
    <scope>NUCLEOTIDE SEQUENCE [LARGE SCALE GENOMIC DNA]</scope>
    <source>
        <strain evidence="4 5">CGMCC 4.2132</strain>
    </source>
</reference>